<evidence type="ECO:0000313" key="2">
    <source>
        <dbReference type="EMBL" id="EAY15809.1"/>
    </source>
</evidence>
<proteinExistence type="predicted"/>
<organism evidence="2 3">
    <name type="scientific">Trichomonas vaginalis (strain ATCC PRA-98 / G3)</name>
    <dbReference type="NCBI Taxonomy" id="412133"/>
    <lineage>
        <taxon>Eukaryota</taxon>
        <taxon>Metamonada</taxon>
        <taxon>Parabasalia</taxon>
        <taxon>Trichomonadida</taxon>
        <taxon>Trichomonadidae</taxon>
        <taxon>Trichomonas</taxon>
    </lineage>
</organism>
<dbReference type="EMBL" id="DS113250">
    <property type="protein sequence ID" value="EAY15809.1"/>
    <property type="molecule type" value="Genomic_DNA"/>
</dbReference>
<keyword evidence="1" id="KW-1133">Transmembrane helix</keyword>
<keyword evidence="1" id="KW-0472">Membrane</keyword>
<reference evidence="2" key="2">
    <citation type="journal article" date="2007" name="Science">
        <title>Draft genome sequence of the sexually transmitted pathogen Trichomonas vaginalis.</title>
        <authorList>
            <person name="Carlton J.M."/>
            <person name="Hirt R.P."/>
            <person name="Silva J.C."/>
            <person name="Delcher A.L."/>
            <person name="Schatz M."/>
            <person name="Zhao Q."/>
            <person name="Wortman J.R."/>
            <person name="Bidwell S.L."/>
            <person name="Alsmark U.C.M."/>
            <person name="Besteiro S."/>
            <person name="Sicheritz-Ponten T."/>
            <person name="Noel C.J."/>
            <person name="Dacks J.B."/>
            <person name="Foster P.G."/>
            <person name="Simillion C."/>
            <person name="Van de Peer Y."/>
            <person name="Miranda-Saavedra D."/>
            <person name="Barton G.J."/>
            <person name="Westrop G.D."/>
            <person name="Mueller S."/>
            <person name="Dessi D."/>
            <person name="Fiori P.L."/>
            <person name="Ren Q."/>
            <person name="Paulsen I."/>
            <person name="Zhang H."/>
            <person name="Bastida-Corcuera F.D."/>
            <person name="Simoes-Barbosa A."/>
            <person name="Brown M.T."/>
            <person name="Hayes R.D."/>
            <person name="Mukherjee M."/>
            <person name="Okumura C.Y."/>
            <person name="Schneider R."/>
            <person name="Smith A.J."/>
            <person name="Vanacova S."/>
            <person name="Villalvazo M."/>
            <person name="Haas B.J."/>
            <person name="Pertea M."/>
            <person name="Feldblyum T.V."/>
            <person name="Utterback T.R."/>
            <person name="Shu C.L."/>
            <person name="Osoegawa K."/>
            <person name="de Jong P.J."/>
            <person name="Hrdy I."/>
            <person name="Horvathova L."/>
            <person name="Zubacova Z."/>
            <person name="Dolezal P."/>
            <person name="Malik S.B."/>
            <person name="Logsdon J.M. Jr."/>
            <person name="Henze K."/>
            <person name="Gupta A."/>
            <person name="Wang C.C."/>
            <person name="Dunne R.L."/>
            <person name="Upcroft J.A."/>
            <person name="Upcroft P."/>
            <person name="White O."/>
            <person name="Salzberg S.L."/>
            <person name="Tang P."/>
            <person name="Chiu C.-H."/>
            <person name="Lee Y.-S."/>
            <person name="Embley T.M."/>
            <person name="Coombs G.H."/>
            <person name="Mottram J.C."/>
            <person name="Tachezy J."/>
            <person name="Fraser-Liggett C.M."/>
            <person name="Johnson P.J."/>
        </authorList>
    </citation>
    <scope>NUCLEOTIDE SEQUENCE [LARGE SCALE GENOMIC DNA]</scope>
    <source>
        <strain evidence="2">G3</strain>
    </source>
</reference>
<dbReference type="VEuPathDB" id="TrichDB:TVAG_159820"/>
<evidence type="ECO:0000256" key="1">
    <source>
        <dbReference type="SAM" id="Phobius"/>
    </source>
</evidence>
<feature type="transmembrane region" description="Helical" evidence="1">
    <location>
        <begin position="42"/>
        <end position="61"/>
    </location>
</feature>
<evidence type="ECO:0000313" key="3">
    <source>
        <dbReference type="Proteomes" id="UP000001542"/>
    </source>
</evidence>
<dbReference type="VEuPathDB" id="TrichDB:TVAGG3_0259610"/>
<reference evidence="2" key="1">
    <citation type="submission" date="2006-10" db="EMBL/GenBank/DDBJ databases">
        <authorList>
            <person name="Amadeo P."/>
            <person name="Zhao Q."/>
            <person name="Wortman J."/>
            <person name="Fraser-Liggett C."/>
            <person name="Carlton J."/>
        </authorList>
    </citation>
    <scope>NUCLEOTIDE SEQUENCE</scope>
    <source>
        <strain evidence="2">G3</strain>
    </source>
</reference>
<feature type="transmembrane region" description="Helical" evidence="1">
    <location>
        <begin position="73"/>
        <end position="97"/>
    </location>
</feature>
<evidence type="ECO:0008006" key="4">
    <source>
        <dbReference type="Google" id="ProtNLM"/>
    </source>
</evidence>
<keyword evidence="1" id="KW-0812">Transmembrane</keyword>
<name>A2DUS4_TRIV3</name>
<gene>
    <name evidence="2" type="ORF">TVAG_159820</name>
</gene>
<protein>
    <recommendedName>
        <fullName evidence="4">Transmembrane protein</fullName>
    </recommendedName>
</protein>
<dbReference type="AlphaFoldDB" id="A2DUS4"/>
<dbReference type="InParanoid" id="A2DUS4"/>
<keyword evidence="3" id="KW-1185">Reference proteome</keyword>
<dbReference type="KEGG" id="tva:4773816"/>
<dbReference type="Proteomes" id="UP000001542">
    <property type="component" value="Unassembled WGS sequence"/>
</dbReference>
<dbReference type="GO" id="GO:0012505">
    <property type="term" value="C:endomembrane system"/>
    <property type="evidence" value="ECO:0000318"/>
    <property type="project" value="GO_Central"/>
</dbReference>
<sequence length="112" mass="12973">MEKGKARNFRYSFPLSAIHRAKKWWDAGDPIPETHRKSMWEIIALDLFGLVAIMLPILSYLEIINPLPFKNVLSLIGVCLLTWIPGLYMTICTIGCWRRIPGFSWGMIPYFD</sequence>
<dbReference type="RefSeq" id="XP_001328032.1">
    <property type="nucleotide sequence ID" value="XM_001327997.1"/>
</dbReference>
<accession>A2DUS4</accession>